<reference evidence="3" key="1">
    <citation type="submission" date="2025-08" db="UniProtKB">
        <authorList>
            <consortium name="RefSeq"/>
        </authorList>
    </citation>
    <scope>IDENTIFICATION</scope>
    <source>
        <tissue evidence="3">Thorax and Abdomen</tissue>
    </source>
</reference>
<protein>
    <submittedName>
        <fullName evidence="3">F-box only protein 39-like isoform X2</fullName>
    </submittedName>
</protein>
<dbReference type="Gene3D" id="1.20.1280.50">
    <property type="match status" value="1"/>
</dbReference>
<dbReference type="SMART" id="SM00256">
    <property type="entry name" value="FBOX"/>
    <property type="match status" value="1"/>
</dbReference>
<gene>
    <name evidence="3" type="primary">LOC107217915</name>
</gene>
<dbReference type="InterPro" id="IPR032675">
    <property type="entry name" value="LRR_dom_sf"/>
</dbReference>
<sequence length="377" mass="42983">MWDQLPELILTEIFRHLNSRDRANLGEVCKSWKHAMSSPILWRSVTVLIDRDLRGELPLAKELAVKYGQYMRRLELAWSRPYVIPRETRFARNIQSEAGADFLNVIRTKDVQLKELILADWVFSCKWGNRGKLLCALANFLGYQHNLETLNLLNANLGVSDVLRILGSAVRASGNRLESLDLRGAFREWQAPHSNPRYLRLLGRLRALATLKLDYPALSDGALNALASAVPLALRTLHISVRDSDSRQHTIANTAWHELAVACPKLTVSYTIAEVMLQLRNNRELLDDLLVSLLVRCKQLTQLQYDGVLRSLDTLRDICELQTASKTCFQRIHVKPRNVSSHNRAILDDIGYQYDHKMVQQGVDFCIEDPASVLIFH</sequence>
<feature type="domain" description="F-box" evidence="1">
    <location>
        <begin position="1"/>
        <end position="45"/>
    </location>
</feature>
<accession>A0ABM3GAT4</accession>
<evidence type="ECO:0000313" key="3">
    <source>
        <dbReference type="RefSeq" id="XP_046597378.1"/>
    </source>
</evidence>
<name>A0ABM3GAT4_NEOLC</name>
<dbReference type="PANTHER" id="PTHR20933:SF3">
    <property type="entry name" value="F-BOX ONLY PROTEIN 33"/>
    <property type="match status" value="1"/>
</dbReference>
<dbReference type="PANTHER" id="PTHR20933">
    <property type="entry name" value="F-BOX ONLY PROTEIN 33"/>
    <property type="match status" value="1"/>
</dbReference>
<evidence type="ECO:0000259" key="1">
    <source>
        <dbReference type="PROSITE" id="PS50181"/>
    </source>
</evidence>
<organism evidence="2 3">
    <name type="scientific">Neodiprion lecontei</name>
    <name type="common">Redheaded pine sawfly</name>
    <dbReference type="NCBI Taxonomy" id="441921"/>
    <lineage>
        <taxon>Eukaryota</taxon>
        <taxon>Metazoa</taxon>
        <taxon>Ecdysozoa</taxon>
        <taxon>Arthropoda</taxon>
        <taxon>Hexapoda</taxon>
        <taxon>Insecta</taxon>
        <taxon>Pterygota</taxon>
        <taxon>Neoptera</taxon>
        <taxon>Endopterygota</taxon>
        <taxon>Hymenoptera</taxon>
        <taxon>Tenthredinoidea</taxon>
        <taxon>Diprionidae</taxon>
        <taxon>Diprioninae</taxon>
        <taxon>Neodiprion</taxon>
    </lineage>
</organism>
<dbReference type="InterPro" id="IPR036047">
    <property type="entry name" value="F-box-like_dom_sf"/>
</dbReference>
<dbReference type="RefSeq" id="XP_046597378.1">
    <property type="nucleotide sequence ID" value="XM_046741422.1"/>
</dbReference>
<dbReference type="Proteomes" id="UP000829291">
    <property type="component" value="Chromosome 5"/>
</dbReference>
<proteinExistence type="predicted"/>
<dbReference type="SUPFAM" id="SSF81383">
    <property type="entry name" value="F-box domain"/>
    <property type="match status" value="1"/>
</dbReference>
<evidence type="ECO:0000313" key="2">
    <source>
        <dbReference type="Proteomes" id="UP000829291"/>
    </source>
</evidence>
<dbReference type="PROSITE" id="PS50181">
    <property type="entry name" value="FBOX"/>
    <property type="match status" value="1"/>
</dbReference>
<dbReference type="GeneID" id="107217915"/>
<dbReference type="InterPro" id="IPR001810">
    <property type="entry name" value="F-box_dom"/>
</dbReference>
<dbReference type="Gene3D" id="3.80.10.10">
    <property type="entry name" value="Ribonuclease Inhibitor"/>
    <property type="match status" value="1"/>
</dbReference>
<keyword evidence="2" id="KW-1185">Reference proteome</keyword>
<dbReference type="SUPFAM" id="SSF52047">
    <property type="entry name" value="RNI-like"/>
    <property type="match status" value="1"/>
</dbReference>
<dbReference type="Pfam" id="PF12937">
    <property type="entry name" value="F-box-like"/>
    <property type="match status" value="1"/>
</dbReference>